<dbReference type="EMBL" id="CAXDID020000192">
    <property type="protein sequence ID" value="CAL6052515.1"/>
    <property type="molecule type" value="Genomic_DNA"/>
</dbReference>
<dbReference type="EMBL" id="CATOUU010001079">
    <property type="protein sequence ID" value="CAI9970698.1"/>
    <property type="molecule type" value="Genomic_DNA"/>
</dbReference>
<reference evidence="3 5" key="2">
    <citation type="submission" date="2024-07" db="EMBL/GenBank/DDBJ databases">
        <authorList>
            <person name="Akdeniz Z."/>
        </authorList>
    </citation>
    <scope>NUCLEOTIDE SEQUENCE [LARGE SCALE GENOMIC DNA]</scope>
</reference>
<gene>
    <name evidence="1" type="ORF">HINF_LOCUS2246</name>
    <name evidence="3" type="ORF">HINF_LOCUS44888</name>
    <name evidence="2" type="ORF">HINF_LOCUS58343</name>
    <name evidence="4" type="ORF">HINF_LOCUS60994</name>
</gene>
<dbReference type="EMBL" id="CATOUU010000052">
    <property type="protein sequence ID" value="CAI9914601.1"/>
    <property type="molecule type" value="Genomic_DNA"/>
</dbReference>
<evidence type="ECO:0000313" key="5">
    <source>
        <dbReference type="Proteomes" id="UP001642409"/>
    </source>
</evidence>
<organism evidence="2">
    <name type="scientific">Hexamita inflata</name>
    <dbReference type="NCBI Taxonomy" id="28002"/>
    <lineage>
        <taxon>Eukaryota</taxon>
        <taxon>Metamonada</taxon>
        <taxon>Diplomonadida</taxon>
        <taxon>Hexamitidae</taxon>
        <taxon>Hexamitinae</taxon>
        <taxon>Hexamita</taxon>
    </lineage>
</organism>
<protein>
    <submittedName>
        <fullName evidence="2">Uncharacterized protein</fullName>
    </submittedName>
</protein>
<keyword evidence="5" id="KW-1185">Reference proteome</keyword>
<evidence type="ECO:0000313" key="2">
    <source>
        <dbReference type="EMBL" id="CAI9970698.1"/>
    </source>
</evidence>
<accession>A0AA86RCV0</accession>
<dbReference type="AlphaFoldDB" id="A0AA86RCV0"/>
<evidence type="ECO:0000313" key="4">
    <source>
        <dbReference type="EMBL" id="CAL6082202.1"/>
    </source>
</evidence>
<name>A0AA86RCV0_9EUKA</name>
<dbReference type="Proteomes" id="UP001642409">
    <property type="component" value="Unassembled WGS sequence"/>
</dbReference>
<dbReference type="EMBL" id="CAXDID020000361">
    <property type="protein sequence ID" value="CAL6082202.1"/>
    <property type="molecule type" value="Genomic_DNA"/>
</dbReference>
<sequence>MKPFYPELNQNELAEAYNAIGIKQTSRQSKQQLEEIFQLVKEPMATTEDNQMALSAAQLDQLPQAEINSYALLVIYHYTNKSSYSELILSHVQDIVKVIQYTVPFGQLYAVLTLTKMLEQHKEQTLAVFIESNLIQQFVNLLELNEFAQHEIQLIQMTFLDLQNTELLISAQTKQQLLELVCRKFQERLIYQDKFSNMYLEALRNICYNKQFAEQVLDMKILTTCCITLSSWFIKRNNIIQEKDVPKHEAEMVKILVNLISYCFTLIQAVQQKDVFDEKLTQAIEVIQEMDIFRIFQLLCQYDNDAIKFFSFNSDLMKFCATAVYRFNTVGRQSNDCLELFPFVSALIEKSPIDGLEFLAGCCYEQEVLLEMIQNEQFASFIVKKIRSLTKNEFMYKPVTRLLDALFRQPQLYINYQALDLPRHFQNEHEQVLLNSQFSEEFFELTLELLQLRPTDELLNCLFQQTQFRINLLPFVHQVSTLDLLRNKFWLCQTPSEMPNPTKNEITALIHLLKLKNVKLGGILTFALRLFSRYPHHMKQIMNNGAEIVQNINFMLENLFGVSTQLEKCEEATVQRKMKVLIQCTQETVVEALKLVCIVGTHEIKGSINVLNFWTRTCVSDAAFAEATAKFVAQILRNGGKKAEKMVKGDPALEPICAAK</sequence>
<evidence type="ECO:0000313" key="3">
    <source>
        <dbReference type="EMBL" id="CAL6052515.1"/>
    </source>
</evidence>
<comment type="caution">
    <text evidence="2">The sequence shown here is derived from an EMBL/GenBank/DDBJ whole genome shotgun (WGS) entry which is preliminary data.</text>
</comment>
<evidence type="ECO:0000313" key="1">
    <source>
        <dbReference type="EMBL" id="CAI9914601.1"/>
    </source>
</evidence>
<proteinExistence type="predicted"/>
<reference evidence="2" key="1">
    <citation type="submission" date="2023-06" db="EMBL/GenBank/DDBJ databases">
        <authorList>
            <person name="Kurt Z."/>
        </authorList>
    </citation>
    <scope>NUCLEOTIDE SEQUENCE</scope>
</reference>